<comment type="catalytic activity">
    <reaction evidence="9">
        <text>L-isoleucine + 2-oxoglutarate = (S)-3-methyl-2-oxopentanoate + L-glutamate</text>
        <dbReference type="Rhea" id="RHEA:24801"/>
        <dbReference type="ChEBI" id="CHEBI:16810"/>
        <dbReference type="ChEBI" id="CHEBI:29985"/>
        <dbReference type="ChEBI" id="CHEBI:35146"/>
        <dbReference type="ChEBI" id="CHEBI:58045"/>
        <dbReference type="EC" id="2.6.1.42"/>
    </reaction>
</comment>
<gene>
    <name evidence="11" type="ORF">H9863_02240</name>
</gene>
<comment type="pathway">
    <text evidence="3">Amino-acid biosynthesis; L-valine biosynthesis; L-valine from pyruvate: step 4/4.</text>
</comment>
<evidence type="ECO:0000256" key="4">
    <source>
        <dbReference type="ARBA" id="ARBA00005072"/>
    </source>
</evidence>
<keyword evidence="7" id="KW-0663">Pyridoxal phosphate</keyword>
<evidence type="ECO:0000313" key="12">
    <source>
        <dbReference type="Proteomes" id="UP000824202"/>
    </source>
</evidence>
<proteinExistence type="inferred from homology"/>
<evidence type="ECO:0000313" key="11">
    <source>
        <dbReference type="EMBL" id="HIX02921.1"/>
    </source>
</evidence>
<keyword evidence="11" id="KW-0808">Transferase</keyword>
<dbReference type="Pfam" id="PF01063">
    <property type="entry name" value="Aminotran_4"/>
    <property type="match status" value="1"/>
</dbReference>
<dbReference type="GO" id="GO:0008652">
    <property type="term" value="P:amino acid biosynthetic process"/>
    <property type="evidence" value="ECO:0007669"/>
    <property type="project" value="UniProtKB-ARBA"/>
</dbReference>
<dbReference type="GO" id="GO:0004084">
    <property type="term" value="F:branched-chain-amino-acid transaminase activity"/>
    <property type="evidence" value="ECO:0007669"/>
    <property type="project" value="UniProtKB-EC"/>
</dbReference>
<accession>A0A9D2AB33</accession>
<name>A0A9D2AB33_9BACT</name>
<evidence type="ECO:0000256" key="3">
    <source>
        <dbReference type="ARBA" id="ARBA00004931"/>
    </source>
</evidence>
<comment type="cofactor">
    <cofactor evidence="1">
        <name>pyridoxal 5'-phosphate</name>
        <dbReference type="ChEBI" id="CHEBI:597326"/>
    </cofactor>
</comment>
<comment type="caution">
    <text evidence="11">The sequence shown here is derived from an EMBL/GenBank/DDBJ whole genome shotgun (WGS) entry which is preliminary data.</text>
</comment>
<comment type="pathway">
    <text evidence="4">Amino-acid biosynthesis; L-leucine biosynthesis; L-leucine from 3-methyl-2-oxobutanoate: step 4/4.</text>
</comment>
<organism evidence="11 12">
    <name type="scientific">Candidatus Odoribacter faecigallinarum</name>
    <dbReference type="NCBI Taxonomy" id="2838706"/>
    <lineage>
        <taxon>Bacteria</taxon>
        <taxon>Pseudomonadati</taxon>
        <taxon>Bacteroidota</taxon>
        <taxon>Bacteroidia</taxon>
        <taxon>Bacteroidales</taxon>
        <taxon>Odoribacteraceae</taxon>
        <taxon>Odoribacter</taxon>
    </lineage>
</organism>
<evidence type="ECO:0000256" key="1">
    <source>
        <dbReference type="ARBA" id="ARBA00001933"/>
    </source>
</evidence>
<dbReference type="PANTHER" id="PTHR42743">
    <property type="entry name" value="AMINO-ACID AMINOTRANSFERASE"/>
    <property type="match status" value="1"/>
</dbReference>
<comment type="similarity">
    <text evidence="5">Belongs to the class-IV pyridoxal-phosphate-dependent aminotransferase family.</text>
</comment>
<evidence type="ECO:0000256" key="2">
    <source>
        <dbReference type="ARBA" id="ARBA00004824"/>
    </source>
</evidence>
<dbReference type="PANTHER" id="PTHR42743:SF11">
    <property type="entry name" value="AMINODEOXYCHORISMATE LYASE"/>
    <property type="match status" value="1"/>
</dbReference>
<evidence type="ECO:0000256" key="9">
    <source>
        <dbReference type="ARBA" id="ARBA00048798"/>
    </source>
</evidence>
<dbReference type="Gene3D" id="3.30.470.10">
    <property type="match status" value="1"/>
</dbReference>
<evidence type="ECO:0000256" key="5">
    <source>
        <dbReference type="ARBA" id="ARBA00009320"/>
    </source>
</evidence>
<dbReference type="SUPFAM" id="SSF56752">
    <property type="entry name" value="D-aminoacid aminotransferase-like PLP-dependent enzymes"/>
    <property type="match status" value="1"/>
</dbReference>
<dbReference type="EC" id="2.6.1.42" evidence="6"/>
<evidence type="ECO:0000256" key="6">
    <source>
        <dbReference type="ARBA" id="ARBA00013053"/>
    </source>
</evidence>
<evidence type="ECO:0000256" key="10">
    <source>
        <dbReference type="ARBA" id="ARBA00049229"/>
    </source>
</evidence>
<reference evidence="11" key="1">
    <citation type="journal article" date="2021" name="PeerJ">
        <title>Extensive microbial diversity within the chicken gut microbiome revealed by metagenomics and culture.</title>
        <authorList>
            <person name="Gilroy R."/>
            <person name="Ravi A."/>
            <person name="Getino M."/>
            <person name="Pursley I."/>
            <person name="Horton D.L."/>
            <person name="Alikhan N.F."/>
            <person name="Baker D."/>
            <person name="Gharbi K."/>
            <person name="Hall N."/>
            <person name="Watson M."/>
            <person name="Adriaenssens E.M."/>
            <person name="Foster-Nyarko E."/>
            <person name="Jarju S."/>
            <person name="Secka A."/>
            <person name="Antonio M."/>
            <person name="Oren A."/>
            <person name="Chaudhuri R.R."/>
            <person name="La Ragione R."/>
            <person name="Hildebrand F."/>
            <person name="Pallen M.J."/>
        </authorList>
    </citation>
    <scope>NUCLEOTIDE SEQUENCE</scope>
    <source>
        <strain evidence="11">23274</strain>
    </source>
</reference>
<dbReference type="Proteomes" id="UP000824202">
    <property type="component" value="Unassembled WGS sequence"/>
</dbReference>
<dbReference type="GO" id="GO:0046394">
    <property type="term" value="P:carboxylic acid biosynthetic process"/>
    <property type="evidence" value="ECO:0007669"/>
    <property type="project" value="UniProtKB-ARBA"/>
</dbReference>
<dbReference type="InterPro" id="IPR043132">
    <property type="entry name" value="BCAT-like_C"/>
</dbReference>
<reference evidence="11" key="2">
    <citation type="submission" date="2021-04" db="EMBL/GenBank/DDBJ databases">
        <authorList>
            <person name="Gilroy R."/>
        </authorList>
    </citation>
    <scope>NUCLEOTIDE SEQUENCE</scope>
    <source>
        <strain evidence="11">23274</strain>
    </source>
</reference>
<dbReference type="GO" id="GO:0005829">
    <property type="term" value="C:cytosol"/>
    <property type="evidence" value="ECO:0007669"/>
    <property type="project" value="TreeGrafter"/>
</dbReference>
<protein>
    <recommendedName>
        <fullName evidence="6">branched-chain-amino-acid transaminase</fullName>
        <ecNumber evidence="6">2.6.1.42</ecNumber>
    </recommendedName>
</protein>
<dbReference type="InterPro" id="IPR043131">
    <property type="entry name" value="BCAT-like_N"/>
</dbReference>
<dbReference type="Gene3D" id="3.20.10.10">
    <property type="entry name" value="D-amino Acid Aminotransferase, subunit A, domain 2"/>
    <property type="match status" value="1"/>
</dbReference>
<keyword evidence="11" id="KW-0032">Aminotransferase</keyword>
<dbReference type="InterPro" id="IPR001544">
    <property type="entry name" value="Aminotrans_IV"/>
</dbReference>
<dbReference type="FunFam" id="3.20.10.10:FF:000002">
    <property type="entry name" value="D-alanine aminotransferase"/>
    <property type="match status" value="1"/>
</dbReference>
<dbReference type="EMBL" id="DXFT01000046">
    <property type="protein sequence ID" value="HIX02921.1"/>
    <property type="molecule type" value="Genomic_DNA"/>
</dbReference>
<evidence type="ECO:0000256" key="7">
    <source>
        <dbReference type="ARBA" id="ARBA00022898"/>
    </source>
</evidence>
<dbReference type="InterPro" id="IPR036038">
    <property type="entry name" value="Aminotransferase-like"/>
</dbReference>
<comment type="catalytic activity">
    <reaction evidence="10">
        <text>L-leucine + 2-oxoglutarate = 4-methyl-2-oxopentanoate + L-glutamate</text>
        <dbReference type="Rhea" id="RHEA:18321"/>
        <dbReference type="ChEBI" id="CHEBI:16810"/>
        <dbReference type="ChEBI" id="CHEBI:17865"/>
        <dbReference type="ChEBI" id="CHEBI:29985"/>
        <dbReference type="ChEBI" id="CHEBI:57427"/>
        <dbReference type="EC" id="2.6.1.42"/>
    </reaction>
</comment>
<dbReference type="AlphaFoldDB" id="A0A9D2AB33"/>
<comment type="pathway">
    <text evidence="2">Amino-acid biosynthesis; L-isoleucine biosynthesis; L-isoleucine from 2-oxobutanoate: step 4/4.</text>
</comment>
<comment type="catalytic activity">
    <reaction evidence="8">
        <text>L-valine + 2-oxoglutarate = 3-methyl-2-oxobutanoate + L-glutamate</text>
        <dbReference type="Rhea" id="RHEA:24813"/>
        <dbReference type="ChEBI" id="CHEBI:11851"/>
        <dbReference type="ChEBI" id="CHEBI:16810"/>
        <dbReference type="ChEBI" id="CHEBI:29985"/>
        <dbReference type="ChEBI" id="CHEBI:57762"/>
        <dbReference type="EC" id="2.6.1.42"/>
    </reaction>
</comment>
<dbReference type="InterPro" id="IPR050571">
    <property type="entry name" value="Class-IV_PLP-Dep_Aminotrnsfr"/>
</dbReference>
<sequence>MIFINNTIQPENRFSENIFEKGLSIYEVIRIFEGSPIFLKDNILRLDNSLKKSNIKIDVSQLDIPGKLQHFIELNHITEGNVKYVLHFNSSKPDEYIFQIPHAYPTEKDYQEGVPTITHEAVRENPEVKYINTDLRSLANRLMKECHVYEILLVDREGYITEGSRSNVFFIKEKVLYTAPLQYVLPGTSRKRVFDICREHAIRIEEKRIDLHSLKDYDAAFLTGTSPLILPINRINNICYHTDNAFLRELMEYYFALLKS</sequence>
<evidence type="ECO:0000256" key="8">
    <source>
        <dbReference type="ARBA" id="ARBA00048212"/>
    </source>
</evidence>